<dbReference type="Pfam" id="PF00583">
    <property type="entry name" value="Acetyltransf_1"/>
    <property type="match status" value="1"/>
</dbReference>
<dbReference type="EMBL" id="JACCFL010000001">
    <property type="protein sequence ID" value="NYJ24527.1"/>
    <property type="molecule type" value="Genomic_DNA"/>
</dbReference>
<dbReference type="PROSITE" id="PS51186">
    <property type="entry name" value="GNAT"/>
    <property type="match status" value="1"/>
</dbReference>
<dbReference type="GO" id="GO:0016747">
    <property type="term" value="F:acyltransferase activity, transferring groups other than amino-acyl groups"/>
    <property type="evidence" value="ECO:0007669"/>
    <property type="project" value="InterPro"/>
</dbReference>
<protein>
    <submittedName>
        <fullName evidence="2">GNAT superfamily N-acetyltransferase</fullName>
    </submittedName>
</protein>
<dbReference type="InterPro" id="IPR000182">
    <property type="entry name" value="GNAT_dom"/>
</dbReference>
<feature type="domain" description="N-acetyltransferase" evidence="1">
    <location>
        <begin position="3"/>
        <end position="186"/>
    </location>
</feature>
<organism evidence="2 3">
    <name type="scientific">Leifsonia shinshuensis</name>
    <dbReference type="NCBI Taxonomy" id="150026"/>
    <lineage>
        <taxon>Bacteria</taxon>
        <taxon>Bacillati</taxon>
        <taxon>Actinomycetota</taxon>
        <taxon>Actinomycetes</taxon>
        <taxon>Micrococcales</taxon>
        <taxon>Microbacteriaceae</taxon>
        <taxon>Leifsonia</taxon>
    </lineage>
</organism>
<name>A0A853CV30_9MICO</name>
<evidence type="ECO:0000313" key="2">
    <source>
        <dbReference type="EMBL" id="NYJ24527.1"/>
    </source>
</evidence>
<dbReference type="CDD" id="cd04301">
    <property type="entry name" value="NAT_SF"/>
    <property type="match status" value="1"/>
</dbReference>
<dbReference type="Gene3D" id="3.40.630.30">
    <property type="match status" value="1"/>
</dbReference>
<keyword evidence="2" id="KW-0808">Transferase</keyword>
<sequence>MMVRVEPATVERWMDIAKVFGPLGRRADSCWCQRFREGAAPDNRAALHAEVAHAGVPVGLIAYDGDQAVGWTRVVPRSTLPGIARNRALARILDDDPAAWWVACFVVRRDHRQAGIGVQLLGAAVEWAGSHGASVLDGHPVDTDRLTGKPSPSAVFTGTLRMFERVGFAELGRTFPSRPVMRRTLTA</sequence>
<comment type="caution">
    <text evidence="2">The sequence shown here is derived from an EMBL/GenBank/DDBJ whole genome shotgun (WGS) entry which is preliminary data.</text>
</comment>
<reference evidence="2 3" key="1">
    <citation type="submission" date="2020-07" db="EMBL/GenBank/DDBJ databases">
        <title>Sequencing the genomes of 1000 actinobacteria strains.</title>
        <authorList>
            <person name="Klenk H.-P."/>
        </authorList>
    </citation>
    <scope>NUCLEOTIDE SEQUENCE [LARGE SCALE GENOMIC DNA]</scope>
    <source>
        <strain evidence="2 3">DSM 15165</strain>
    </source>
</reference>
<evidence type="ECO:0000259" key="1">
    <source>
        <dbReference type="PROSITE" id="PS51186"/>
    </source>
</evidence>
<dbReference type="InterPro" id="IPR016181">
    <property type="entry name" value="Acyl_CoA_acyltransferase"/>
</dbReference>
<dbReference type="SUPFAM" id="SSF55729">
    <property type="entry name" value="Acyl-CoA N-acyltransferases (Nat)"/>
    <property type="match status" value="1"/>
</dbReference>
<evidence type="ECO:0000313" key="3">
    <source>
        <dbReference type="Proteomes" id="UP000578352"/>
    </source>
</evidence>
<dbReference type="AlphaFoldDB" id="A0A853CV30"/>
<dbReference type="Proteomes" id="UP000578352">
    <property type="component" value="Unassembled WGS sequence"/>
</dbReference>
<proteinExistence type="predicted"/>
<gene>
    <name evidence="2" type="ORF">HNR13_002814</name>
</gene>
<accession>A0A853CV30</accession>